<comment type="caution">
    <text evidence="1">The sequence shown here is derived from an EMBL/GenBank/DDBJ whole genome shotgun (WGS) entry which is preliminary data.</text>
</comment>
<evidence type="ECO:0000313" key="2">
    <source>
        <dbReference type="Proteomes" id="UP001549691"/>
    </source>
</evidence>
<sequence>MPHVSKNYLNHPDAPIGQWACAPSSSLGPYASAPPSDSTSGPANYCGQCVSYVKTVSPTLPARTADWKKGAAVKDNKSIVAGTVIATFNDEGKYLGHAAIYVDQGAAGITAYDQWVTGRPKPIGSRILKWGAPKIVNNADSYYVVD</sequence>
<dbReference type="EMBL" id="JBEWZI010000004">
    <property type="protein sequence ID" value="MET7013542.1"/>
    <property type="molecule type" value="Genomic_DNA"/>
</dbReference>
<dbReference type="NCBIfam" id="NF033857">
    <property type="entry name" value="BPSL0067_fam"/>
    <property type="match status" value="1"/>
</dbReference>
<dbReference type="InterPro" id="IPR047746">
    <property type="entry name" value="Dae2/Tae2-like"/>
</dbReference>
<protein>
    <submittedName>
        <fullName evidence="1">BPSL0067 family protein</fullName>
    </submittedName>
</protein>
<dbReference type="Proteomes" id="UP001549691">
    <property type="component" value="Unassembled WGS sequence"/>
</dbReference>
<organism evidence="1 2">
    <name type="scientific">Uliginosibacterium flavum</name>
    <dbReference type="NCBI Taxonomy" id="1396831"/>
    <lineage>
        <taxon>Bacteria</taxon>
        <taxon>Pseudomonadati</taxon>
        <taxon>Pseudomonadota</taxon>
        <taxon>Betaproteobacteria</taxon>
        <taxon>Rhodocyclales</taxon>
        <taxon>Zoogloeaceae</taxon>
        <taxon>Uliginosibacterium</taxon>
    </lineage>
</organism>
<keyword evidence="2" id="KW-1185">Reference proteome</keyword>
<accession>A0ABV2TKI9</accession>
<reference evidence="1 2" key="1">
    <citation type="submission" date="2024-07" db="EMBL/GenBank/DDBJ databases">
        <title>Uliginosibacterium flavum JJ3220;KACC:17644.</title>
        <authorList>
            <person name="Kim M.K."/>
        </authorList>
    </citation>
    <scope>NUCLEOTIDE SEQUENCE [LARGE SCALE GENOMIC DNA]</scope>
    <source>
        <strain evidence="1 2">KACC:17644</strain>
    </source>
</reference>
<gene>
    <name evidence="1" type="ORF">ABXR19_05030</name>
</gene>
<dbReference type="RefSeq" id="WP_354600007.1">
    <property type="nucleotide sequence ID" value="NZ_JBEWZI010000004.1"/>
</dbReference>
<name>A0ABV2TKI9_9RHOO</name>
<evidence type="ECO:0000313" key="1">
    <source>
        <dbReference type="EMBL" id="MET7013542.1"/>
    </source>
</evidence>
<proteinExistence type="predicted"/>